<dbReference type="EMBL" id="BTSX01000006">
    <property type="protein sequence ID" value="GMT04945.1"/>
    <property type="molecule type" value="Genomic_DNA"/>
</dbReference>
<accession>A0AAV5UF35</accession>
<evidence type="ECO:0000313" key="3">
    <source>
        <dbReference type="Proteomes" id="UP001432027"/>
    </source>
</evidence>
<evidence type="ECO:0000313" key="2">
    <source>
        <dbReference type="EMBL" id="GMT04945.1"/>
    </source>
</evidence>
<feature type="signal peptide" evidence="1">
    <location>
        <begin position="1"/>
        <end position="20"/>
    </location>
</feature>
<gene>
    <name evidence="2" type="ORF">PENTCL1PPCAC_27119</name>
</gene>
<comment type="caution">
    <text evidence="2">The sequence shown here is derived from an EMBL/GenBank/DDBJ whole genome shotgun (WGS) entry which is preliminary data.</text>
</comment>
<name>A0AAV5UF35_9BILA</name>
<feature type="non-terminal residue" evidence="2">
    <location>
        <position position="94"/>
    </location>
</feature>
<evidence type="ECO:0008006" key="4">
    <source>
        <dbReference type="Google" id="ProtNLM"/>
    </source>
</evidence>
<keyword evidence="3" id="KW-1185">Reference proteome</keyword>
<evidence type="ECO:0000256" key="1">
    <source>
        <dbReference type="SAM" id="SignalP"/>
    </source>
</evidence>
<feature type="chain" id="PRO_5043585394" description="DUF3106 domain-containing protein" evidence="1">
    <location>
        <begin position="21"/>
        <end position="94"/>
    </location>
</feature>
<reference evidence="2" key="1">
    <citation type="submission" date="2023-10" db="EMBL/GenBank/DDBJ databases">
        <title>Genome assembly of Pristionchus species.</title>
        <authorList>
            <person name="Yoshida K."/>
            <person name="Sommer R.J."/>
        </authorList>
    </citation>
    <scope>NUCLEOTIDE SEQUENCE</scope>
    <source>
        <strain evidence="2">RS0144</strain>
    </source>
</reference>
<dbReference type="AlphaFoldDB" id="A0AAV5UF35"/>
<organism evidence="2 3">
    <name type="scientific">Pristionchus entomophagus</name>
    <dbReference type="NCBI Taxonomy" id="358040"/>
    <lineage>
        <taxon>Eukaryota</taxon>
        <taxon>Metazoa</taxon>
        <taxon>Ecdysozoa</taxon>
        <taxon>Nematoda</taxon>
        <taxon>Chromadorea</taxon>
        <taxon>Rhabditida</taxon>
        <taxon>Rhabditina</taxon>
        <taxon>Diplogasteromorpha</taxon>
        <taxon>Diplogasteroidea</taxon>
        <taxon>Neodiplogasteridae</taxon>
        <taxon>Pristionchus</taxon>
    </lineage>
</organism>
<keyword evidence="1" id="KW-0732">Signal</keyword>
<proteinExistence type="predicted"/>
<sequence>MNKLLLFSLLLIGFVAYSSAQSAVAMPRLTKGQIARIKALFPQMSPETQLNVIKIRTIFTSKSKSDAQKRQEIRALYDSLRGTQKTEMDQLATI</sequence>
<protein>
    <recommendedName>
        <fullName evidence="4">DUF3106 domain-containing protein</fullName>
    </recommendedName>
</protein>
<dbReference type="Proteomes" id="UP001432027">
    <property type="component" value="Unassembled WGS sequence"/>
</dbReference>